<evidence type="ECO:0000313" key="3">
    <source>
        <dbReference type="Proteomes" id="UP000217790"/>
    </source>
</evidence>
<protein>
    <recommendedName>
        <fullName evidence="4">Fungal-type protein kinase domain-containing protein</fullName>
    </recommendedName>
</protein>
<dbReference type="Proteomes" id="UP000217790">
    <property type="component" value="Unassembled WGS sequence"/>
</dbReference>
<dbReference type="OrthoDB" id="10468359at2759"/>
<organism evidence="2 3">
    <name type="scientific">Armillaria gallica</name>
    <name type="common">Bulbous honey fungus</name>
    <name type="synonym">Armillaria bulbosa</name>
    <dbReference type="NCBI Taxonomy" id="47427"/>
    <lineage>
        <taxon>Eukaryota</taxon>
        <taxon>Fungi</taxon>
        <taxon>Dikarya</taxon>
        <taxon>Basidiomycota</taxon>
        <taxon>Agaricomycotina</taxon>
        <taxon>Agaricomycetes</taxon>
        <taxon>Agaricomycetidae</taxon>
        <taxon>Agaricales</taxon>
        <taxon>Marasmiineae</taxon>
        <taxon>Physalacriaceae</taxon>
        <taxon>Armillaria</taxon>
    </lineage>
</organism>
<keyword evidence="3" id="KW-1185">Reference proteome</keyword>
<feature type="signal peptide" evidence="1">
    <location>
        <begin position="1"/>
        <end position="17"/>
    </location>
</feature>
<name>A0A2H3E9F2_ARMGA</name>
<evidence type="ECO:0008006" key="4">
    <source>
        <dbReference type="Google" id="ProtNLM"/>
    </source>
</evidence>
<dbReference type="EMBL" id="KZ293644">
    <property type="protein sequence ID" value="PBL04060.1"/>
    <property type="molecule type" value="Genomic_DNA"/>
</dbReference>
<accession>A0A2H3E9F2</accession>
<keyword evidence="1" id="KW-0732">Signal</keyword>
<feature type="chain" id="PRO_5013944165" description="Fungal-type protein kinase domain-containing protein" evidence="1">
    <location>
        <begin position="18"/>
        <end position="257"/>
    </location>
</feature>
<reference evidence="3" key="1">
    <citation type="journal article" date="2017" name="Nat. Ecol. Evol.">
        <title>Genome expansion and lineage-specific genetic innovations in the forest pathogenic fungi Armillaria.</title>
        <authorList>
            <person name="Sipos G."/>
            <person name="Prasanna A.N."/>
            <person name="Walter M.C."/>
            <person name="O'Connor E."/>
            <person name="Balint B."/>
            <person name="Krizsan K."/>
            <person name="Kiss B."/>
            <person name="Hess J."/>
            <person name="Varga T."/>
            <person name="Slot J."/>
            <person name="Riley R."/>
            <person name="Boka B."/>
            <person name="Rigling D."/>
            <person name="Barry K."/>
            <person name="Lee J."/>
            <person name="Mihaltcheva S."/>
            <person name="LaButti K."/>
            <person name="Lipzen A."/>
            <person name="Waldron R."/>
            <person name="Moloney N.M."/>
            <person name="Sperisen C."/>
            <person name="Kredics L."/>
            <person name="Vagvoelgyi C."/>
            <person name="Patrignani A."/>
            <person name="Fitzpatrick D."/>
            <person name="Nagy I."/>
            <person name="Doyle S."/>
            <person name="Anderson J.B."/>
            <person name="Grigoriev I.V."/>
            <person name="Gueldener U."/>
            <person name="Muensterkoetter M."/>
            <person name="Nagy L.G."/>
        </authorList>
    </citation>
    <scope>NUCLEOTIDE SEQUENCE [LARGE SCALE GENOMIC DNA]</scope>
    <source>
        <strain evidence="3">Ar21-2</strain>
    </source>
</reference>
<evidence type="ECO:0000256" key="1">
    <source>
        <dbReference type="SAM" id="SignalP"/>
    </source>
</evidence>
<evidence type="ECO:0000313" key="2">
    <source>
        <dbReference type="EMBL" id="PBL04060.1"/>
    </source>
</evidence>
<gene>
    <name evidence="2" type="ORF">ARMGADRAFT_1096209</name>
</gene>
<proteinExistence type="predicted"/>
<sequence length="257" mass="29326">MWDTLAKLSTALILSCAQETCNKQGRRAAIPASDLDPRLSAGKAGEFLSLIILEVTRTLEECHKVWEYHLILELTMSSPSKNPRLPRNRLLQVHQHRQKQVDNRLDLTQKNNIAMKLIRELGAAWRRIVCCIYIGLRMSCGREGRTIAWGTDTFTQVFTEPRGGVEIWKSGDMTIEWKTCDSQANGETESESELDVFIEGIGGSYKGRALTVEWDMRTPRQKYRHIRGTAVLWKSGMEPDVMSLDFLDKLKKSEQLD</sequence>
<dbReference type="InParanoid" id="A0A2H3E9F2"/>
<dbReference type="AlphaFoldDB" id="A0A2H3E9F2"/>